<sequence>MNWQGILFALALGLLAHSFIGYAPFPFGDDFAYAPLTEIRLDPSLFPRDEQLRMFSNHALVYEAIYRLGLWGPGVEPVFRIAVWVLAGAVAVAVLAILRRLGAPAWALPVVVGLGVVVALPGLGRGHFGGLISPFFHHHNVALALVLGAVAMALARRVWLAGILLGVAAYAQPMTAFHGAAIVGLGALFQRPGDTLPMAAAAIGVAIPAAIPILGSMIATSDANTQIDLIQDAYRFRSPAHYDPPWSHIGLTSLYLLAGWAGAALMLRTGRAGGRFAVGAMAALTALHLVTLIVYKWQITDWVGFFILDATRSSSLGFVLGPVFAIAAVHDRLREPVALAMVALLAALAVLNGVPAGMLLLALGIGMIFLDRVVRARQLLAIGLATSLVLLFPARPLPPPLPESSRIALERIRTETPVDALFVIPVSLMEFRHYAQRSAYVDFKLFSVAQPEQAALTRTRIDQVTRPAPDVETLEGWLGAQAWDEATRRAATCEYMEDILNEVGAEYYVRPLVAGEAAPQCDGLPSAIQTETLAIYGPVA</sequence>
<reference evidence="3 4" key="1">
    <citation type="submission" date="2015-02" db="EMBL/GenBank/DDBJ databases">
        <title>Genome Sequence of Jannaschia aquimarina DSM28248, a member of the Roseobacter clade.</title>
        <authorList>
            <person name="Voget S."/>
            <person name="Daniel R."/>
        </authorList>
    </citation>
    <scope>NUCLEOTIDE SEQUENCE [LARGE SCALE GENOMIC DNA]</scope>
    <source>
        <strain evidence="3 4">GSW-M26</strain>
    </source>
</reference>
<dbReference type="EMBL" id="JYFE01000023">
    <property type="protein sequence ID" value="KIT17043.1"/>
    <property type="molecule type" value="Genomic_DNA"/>
</dbReference>
<organism evidence="3 4">
    <name type="scientific">Jannaschia aquimarina</name>
    <dbReference type="NCBI Taxonomy" id="935700"/>
    <lineage>
        <taxon>Bacteria</taxon>
        <taxon>Pseudomonadati</taxon>
        <taxon>Pseudomonadota</taxon>
        <taxon>Alphaproteobacteria</taxon>
        <taxon>Rhodobacterales</taxon>
        <taxon>Roseobacteraceae</taxon>
        <taxon>Jannaschia</taxon>
    </lineage>
</organism>
<dbReference type="PATRIC" id="fig|935700.4.peg.1282"/>
<feature type="transmembrane region" description="Helical" evidence="1">
    <location>
        <begin position="78"/>
        <end position="98"/>
    </location>
</feature>
<keyword evidence="1" id="KW-1133">Transmembrane helix</keyword>
<feature type="transmembrane region" description="Helical" evidence="1">
    <location>
        <begin position="276"/>
        <end position="297"/>
    </location>
</feature>
<evidence type="ECO:0000313" key="3">
    <source>
        <dbReference type="EMBL" id="KIT17043.1"/>
    </source>
</evidence>
<feature type="transmembrane region" description="Helical" evidence="1">
    <location>
        <begin position="135"/>
        <end position="155"/>
    </location>
</feature>
<name>A0A0D1DAS3_9RHOB</name>
<dbReference type="Pfam" id="PF20604">
    <property type="entry name" value="DUF6798"/>
    <property type="match status" value="1"/>
</dbReference>
<dbReference type="STRING" id="935700.jaqu_12330"/>
<evidence type="ECO:0000259" key="2">
    <source>
        <dbReference type="Pfam" id="PF20604"/>
    </source>
</evidence>
<protein>
    <recommendedName>
        <fullName evidence="2">DUF6798 domain-containing protein</fullName>
    </recommendedName>
</protein>
<dbReference type="RefSeq" id="WP_043918066.1">
    <property type="nucleotide sequence ID" value="NZ_FZPF01000002.1"/>
</dbReference>
<keyword evidence="4" id="KW-1185">Reference proteome</keyword>
<feature type="transmembrane region" description="Helical" evidence="1">
    <location>
        <begin position="167"/>
        <end position="189"/>
    </location>
</feature>
<evidence type="ECO:0000256" key="1">
    <source>
        <dbReference type="SAM" id="Phobius"/>
    </source>
</evidence>
<feature type="transmembrane region" description="Helical" evidence="1">
    <location>
        <begin position="337"/>
        <end position="370"/>
    </location>
</feature>
<dbReference type="AlphaFoldDB" id="A0A0D1DAS3"/>
<feature type="transmembrane region" description="Helical" evidence="1">
    <location>
        <begin position="105"/>
        <end position="123"/>
    </location>
</feature>
<gene>
    <name evidence="3" type="ORF">jaqu_12330</name>
</gene>
<keyword evidence="1" id="KW-0812">Transmembrane</keyword>
<comment type="caution">
    <text evidence="3">The sequence shown here is derived from an EMBL/GenBank/DDBJ whole genome shotgun (WGS) entry which is preliminary data.</text>
</comment>
<dbReference type="OrthoDB" id="7877065at2"/>
<feature type="transmembrane region" description="Helical" evidence="1">
    <location>
        <begin position="303"/>
        <end position="325"/>
    </location>
</feature>
<keyword evidence="1" id="KW-0472">Membrane</keyword>
<proteinExistence type="predicted"/>
<feature type="domain" description="DUF6798" evidence="2">
    <location>
        <begin position="408"/>
        <end position="461"/>
    </location>
</feature>
<feature type="transmembrane region" description="Helical" evidence="1">
    <location>
        <begin position="246"/>
        <end position="267"/>
    </location>
</feature>
<dbReference type="Proteomes" id="UP000032232">
    <property type="component" value="Unassembled WGS sequence"/>
</dbReference>
<dbReference type="InterPro" id="IPR046477">
    <property type="entry name" value="DUF6798"/>
</dbReference>
<accession>A0A0D1DAS3</accession>
<evidence type="ECO:0000313" key="4">
    <source>
        <dbReference type="Proteomes" id="UP000032232"/>
    </source>
</evidence>